<feature type="chain" id="PRO_5045520163" description="Ig-like domain-containing protein" evidence="1">
    <location>
        <begin position="27"/>
        <end position="108"/>
    </location>
</feature>
<dbReference type="SUPFAM" id="SSF53474">
    <property type="entry name" value="alpha/beta-Hydrolases"/>
    <property type="match status" value="1"/>
</dbReference>
<dbReference type="RefSeq" id="WP_204631115.1">
    <property type="nucleotide sequence ID" value="NZ_BSOC01000003.1"/>
</dbReference>
<sequence length="108" mass="11780">MNGYRCIFKVTLALCTTFLAMAPAAASDLLPTSDYLHPQKRVQVAPGRQLNLYCIGEGEPTVLFESGLGDGTLAWRAVQGEVAKTTRACSYDRANYFFSDPVDRKATA</sequence>
<proteinExistence type="predicted"/>
<organism evidence="2 3">
    <name type="scientific">Dyella mobilis</name>
    <dbReference type="NCBI Taxonomy" id="1849582"/>
    <lineage>
        <taxon>Bacteria</taxon>
        <taxon>Pseudomonadati</taxon>
        <taxon>Pseudomonadota</taxon>
        <taxon>Gammaproteobacteria</taxon>
        <taxon>Lysobacterales</taxon>
        <taxon>Rhodanobacteraceae</taxon>
        <taxon>Dyella</taxon>
    </lineage>
</organism>
<gene>
    <name evidence="2" type="ORF">ISS99_08155</name>
</gene>
<protein>
    <recommendedName>
        <fullName evidence="4">Ig-like domain-containing protein</fullName>
    </recommendedName>
</protein>
<keyword evidence="3" id="KW-1185">Reference proteome</keyword>
<name>A0ABS2KEH2_9GAMM</name>
<evidence type="ECO:0000313" key="3">
    <source>
        <dbReference type="Proteomes" id="UP001430193"/>
    </source>
</evidence>
<evidence type="ECO:0000313" key="2">
    <source>
        <dbReference type="EMBL" id="MBM7129494.1"/>
    </source>
</evidence>
<dbReference type="Gene3D" id="3.40.50.1820">
    <property type="entry name" value="alpha/beta hydrolase"/>
    <property type="match status" value="1"/>
</dbReference>
<dbReference type="InterPro" id="IPR029058">
    <property type="entry name" value="AB_hydrolase_fold"/>
</dbReference>
<accession>A0ABS2KEH2</accession>
<dbReference type="Proteomes" id="UP001430193">
    <property type="component" value="Unassembled WGS sequence"/>
</dbReference>
<comment type="caution">
    <text evidence="2">The sequence shown here is derived from an EMBL/GenBank/DDBJ whole genome shotgun (WGS) entry which is preliminary data.</text>
</comment>
<evidence type="ECO:0000256" key="1">
    <source>
        <dbReference type="SAM" id="SignalP"/>
    </source>
</evidence>
<dbReference type="EMBL" id="JADIKF010000038">
    <property type="protein sequence ID" value="MBM7129494.1"/>
    <property type="molecule type" value="Genomic_DNA"/>
</dbReference>
<keyword evidence="1" id="KW-0732">Signal</keyword>
<reference evidence="2" key="1">
    <citation type="submission" date="2020-10" db="EMBL/GenBank/DDBJ databases">
        <title>Phylogeny of dyella-like bacteria.</title>
        <authorList>
            <person name="Fu J."/>
        </authorList>
    </citation>
    <scope>NUCLEOTIDE SEQUENCE</scope>
    <source>
        <strain evidence="2">DHON07</strain>
    </source>
</reference>
<feature type="signal peptide" evidence="1">
    <location>
        <begin position="1"/>
        <end position="26"/>
    </location>
</feature>
<evidence type="ECO:0008006" key="4">
    <source>
        <dbReference type="Google" id="ProtNLM"/>
    </source>
</evidence>